<sequence length="225" mass="25658">MTVFLWLLVGFGAATTLSDLFQDNKIYGRLMKPISPDHREGIKEVIKCVAQEFNLTEEAVVDVIQENSETHKGAFAYVESLDDDEVLDCFQNSTDLYVVAAGNLIKIWKEREKDFTKVTDRVIVDGQKQTLEDILDRLSTAPKDSSLYYACDDIEKRDPEGEAFAQFYVVFSYVAEELFPGTAYKPTRLIDRVNEKLFTAEGVEPEKLITSCDREKPPNQIIDFF</sequence>
<accession>A0A1I7S1J0</accession>
<evidence type="ECO:0000313" key="4">
    <source>
        <dbReference type="Proteomes" id="UP000659654"/>
    </source>
</evidence>
<name>A0A1I7S1J0_BURXY</name>
<proteinExistence type="predicted"/>
<dbReference type="Proteomes" id="UP000582659">
    <property type="component" value="Unassembled WGS sequence"/>
</dbReference>
<feature type="signal peptide" evidence="1">
    <location>
        <begin position="1"/>
        <end position="18"/>
    </location>
</feature>
<reference evidence="2" key="2">
    <citation type="submission" date="2020-09" db="EMBL/GenBank/DDBJ databases">
        <authorList>
            <person name="Kikuchi T."/>
        </authorList>
    </citation>
    <scope>NUCLEOTIDE SEQUENCE</scope>
    <source>
        <strain evidence="2">Ka4C1</strain>
    </source>
</reference>
<dbReference type="WBParaSite" id="BXY_0686700.1">
    <property type="protein sequence ID" value="BXY_0686700.1"/>
    <property type="gene ID" value="BXY_0686700"/>
</dbReference>
<keyword evidence="1" id="KW-0732">Signal</keyword>
<evidence type="ECO:0000256" key="1">
    <source>
        <dbReference type="SAM" id="SignalP"/>
    </source>
</evidence>
<keyword evidence="4" id="KW-1185">Reference proteome</keyword>
<feature type="chain" id="PRO_5035359673" evidence="1">
    <location>
        <begin position="19"/>
        <end position="225"/>
    </location>
</feature>
<dbReference type="EMBL" id="CAJFDI010000001">
    <property type="protein sequence ID" value="CAD5208421.1"/>
    <property type="molecule type" value="Genomic_DNA"/>
</dbReference>
<dbReference type="EMBL" id="CAJFCV020000001">
    <property type="protein sequence ID" value="CAG9081427.1"/>
    <property type="molecule type" value="Genomic_DNA"/>
</dbReference>
<gene>
    <name evidence="2" type="ORF">BXYJ_LOCUS657</name>
</gene>
<dbReference type="AlphaFoldDB" id="A0A1I7S1J0"/>
<evidence type="ECO:0000313" key="3">
    <source>
        <dbReference type="Proteomes" id="UP000095284"/>
    </source>
</evidence>
<dbReference type="Proteomes" id="UP000095284">
    <property type="component" value="Unplaced"/>
</dbReference>
<protein>
    <submittedName>
        <fullName evidence="2">(pine wood nematode) hypothetical protein</fullName>
    </submittedName>
</protein>
<reference evidence="5" key="1">
    <citation type="submission" date="2016-11" db="UniProtKB">
        <authorList>
            <consortium name="WormBaseParasite"/>
        </authorList>
    </citation>
    <scope>IDENTIFICATION</scope>
</reference>
<dbReference type="Proteomes" id="UP000659654">
    <property type="component" value="Unassembled WGS sequence"/>
</dbReference>
<evidence type="ECO:0000313" key="5">
    <source>
        <dbReference type="WBParaSite" id="BXY_0686700.1"/>
    </source>
</evidence>
<organism evidence="3 5">
    <name type="scientific">Bursaphelenchus xylophilus</name>
    <name type="common">Pinewood nematode worm</name>
    <name type="synonym">Aphelenchoides xylophilus</name>
    <dbReference type="NCBI Taxonomy" id="6326"/>
    <lineage>
        <taxon>Eukaryota</taxon>
        <taxon>Metazoa</taxon>
        <taxon>Ecdysozoa</taxon>
        <taxon>Nematoda</taxon>
        <taxon>Chromadorea</taxon>
        <taxon>Rhabditida</taxon>
        <taxon>Tylenchina</taxon>
        <taxon>Tylenchomorpha</taxon>
        <taxon>Aphelenchoidea</taxon>
        <taxon>Aphelenchoididae</taxon>
        <taxon>Bursaphelenchus</taxon>
    </lineage>
</organism>
<evidence type="ECO:0000313" key="2">
    <source>
        <dbReference type="EMBL" id="CAD5208421.1"/>
    </source>
</evidence>